<dbReference type="PANTHER" id="PTHR22746:SF10">
    <property type="entry name" value="GUANINE NUCLEOTIDE EXCHANGE FACTOR SUBUNIT RIC1"/>
    <property type="match status" value="1"/>
</dbReference>
<dbReference type="InterPro" id="IPR009771">
    <property type="entry name" value="RIC1_C"/>
</dbReference>
<protein>
    <recommendedName>
        <fullName evidence="3">RIC1 C-terminal alpha solenoid region domain-containing protein</fullName>
    </recommendedName>
</protein>
<dbReference type="PANTHER" id="PTHR22746">
    <property type="entry name" value="RAB6A-GEF COMPLEX PARTNER PROTEIN 1"/>
    <property type="match status" value="1"/>
</dbReference>
<proteinExistence type="predicted"/>
<organism evidence="4 5">
    <name type="scientific">Zea mays</name>
    <name type="common">Maize</name>
    <dbReference type="NCBI Taxonomy" id="4577"/>
    <lineage>
        <taxon>Eukaryota</taxon>
        <taxon>Viridiplantae</taxon>
        <taxon>Streptophyta</taxon>
        <taxon>Embryophyta</taxon>
        <taxon>Tracheophyta</taxon>
        <taxon>Spermatophyta</taxon>
        <taxon>Magnoliopsida</taxon>
        <taxon>Liliopsida</taxon>
        <taxon>Poales</taxon>
        <taxon>Poaceae</taxon>
        <taxon>PACMAD clade</taxon>
        <taxon>Panicoideae</taxon>
        <taxon>Andropogonodae</taxon>
        <taxon>Andropogoneae</taxon>
        <taxon>Tripsacinae</taxon>
        <taxon>Zea</taxon>
    </lineage>
</organism>
<dbReference type="Proteomes" id="UP000251960">
    <property type="component" value="Chromosome 4"/>
</dbReference>
<accession>A0A3L6F356</accession>
<dbReference type="SUPFAM" id="SSF50978">
    <property type="entry name" value="WD40 repeat-like"/>
    <property type="match status" value="1"/>
</dbReference>
<dbReference type="InterPro" id="IPR036322">
    <property type="entry name" value="WD40_repeat_dom_sf"/>
</dbReference>
<evidence type="ECO:0000313" key="4">
    <source>
        <dbReference type="EMBL" id="PWZ27731.1"/>
    </source>
</evidence>
<evidence type="ECO:0000259" key="3">
    <source>
        <dbReference type="Pfam" id="PF07064"/>
    </source>
</evidence>
<name>A0A3L6F356_MAIZE</name>
<feature type="domain" description="RIC1 C-terminal alpha solenoid region" evidence="3">
    <location>
        <begin position="714"/>
        <end position="901"/>
    </location>
</feature>
<comment type="subcellular location">
    <subcellularLocation>
        <location evidence="1">Membrane</location>
    </subcellularLocation>
</comment>
<evidence type="ECO:0000256" key="2">
    <source>
        <dbReference type="ARBA" id="ARBA00023136"/>
    </source>
</evidence>
<reference evidence="4 5" key="1">
    <citation type="journal article" date="2018" name="Nat. Genet.">
        <title>Extensive intraspecific gene order and gene structural variations between Mo17 and other maize genomes.</title>
        <authorList>
            <person name="Sun S."/>
            <person name="Zhou Y."/>
            <person name="Chen J."/>
            <person name="Shi J."/>
            <person name="Zhao H."/>
            <person name="Zhao H."/>
            <person name="Song W."/>
            <person name="Zhang M."/>
            <person name="Cui Y."/>
            <person name="Dong X."/>
            <person name="Liu H."/>
            <person name="Ma X."/>
            <person name="Jiao Y."/>
            <person name="Wang B."/>
            <person name="Wei X."/>
            <person name="Stein J.C."/>
            <person name="Glaubitz J.C."/>
            <person name="Lu F."/>
            <person name="Yu G."/>
            <person name="Liang C."/>
            <person name="Fengler K."/>
            <person name="Li B."/>
            <person name="Rafalski A."/>
            <person name="Schnable P.S."/>
            <person name="Ware D.H."/>
            <person name="Buckler E.S."/>
            <person name="Lai J."/>
        </authorList>
    </citation>
    <scope>NUCLEOTIDE SEQUENCE [LARGE SCALE GENOMIC DNA]</scope>
    <source>
        <strain evidence="5">cv. Missouri 17</strain>
        <tissue evidence="4">Seedling</tissue>
    </source>
</reference>
<gene>
    <name evidence="4" type="ORF">Zm00014a_019129</name>
</gene>
<dbReference type="GO" id="GO:0006886">
    <property type="term" value="P:intracellular protein transport"/>
    <property type="evidence" value="ECO:0007669"/>
    <property type="project" value="InterPro"/>
</dbReference>
<dbReference type="AlphaFoldDB" id="A0A3L6F356"/>
<dbReference type="Gene3D" id="2.130.10.10">
    <property type="entry name" value="YVTN repeat-like/Quinoprotein amine dehydrogenase"/>
    <property type="match status" value="1"/>
</dbReference>
<dbReference type="GO" id="GO:0034066">
    <property type="term" value="C:Ric1-Rgp1 guanyl-nucleotide exchange factor complex"/>
    <property type="evidence" value="ECO:0007669"/>
    <property type="project" value="InterPro"/>
</dbReference>
<comment type="caution">
    <text evidence="4">The sequence shown here is derived from an EMBL/GenBank/DDBJ whole genome shotgun (WGS) entry which is preliminary data.</text>
</comment>
<keyword evidence="2" id="KW-0472">Membrane</keyword>
<dbReference type="InterPro" id="IPR040096">
    <property type="entry name" value="Ric1"/>
</dbReference>
<dbReference type="Pfam" id="PF07064">
    <property type="entry name" value="RIC1"/>
    <property type="match status" value="1"/>
</dbReference>
<dbReference type="EMBL" id="NCVQ01000005">
    <property type="protein sequence ID" value="PWZ27731.1"/>
    <property type="molecule type" value="Genomic_DNA"/>
</dbReference>
<sequence length="1096" mass="123003">MYLAYGWPQSIPLDPDDSDRVVLLRVLGRLLLAVCPASLHLWSAAQHRVRLARSDRSPESLATHGHNAHAAWSPDARTVAVLVSPLPLPEHFARSLRPRARQTHHAVYACCVQTSSFYLYVYKVQHSGKQLIVGGKQVPGLCLASISLIITEKVPLANGVAITSNFVCDSKSMLLGLSNGHVQVVSWNAEFSDSFKLGCYVCSSEKPTAAVDALVFDPPSLRESSNARPAPCCTGNSSIVHVELSVKLRLLVALYSGCRIALCTIGKKGLRQPGSTRVERWLDTDDAMCTSVASEQQILAVGCSRGVVELYDLAENTRHIRTISLYDWGYSVEDTGPVACISWTPDNCALAVGWKFRGLTVWSVSGCRLMCTIRQTGSNSASSPMVKPSALKFEPLMGGTSHIQWDDNGYKLFAVEESLSERVLAFSFAKCCPNRGLSGTTYSHQVLYGEDRILLVQPDDADELKILHLNVPVKYELLFFPRYHLDYSSLLYRKQLLGRPIVMDVFQDYILVTYSPFDVHIYHVVVSGELSPASNPVLKLSTLRELSIMSPKSPPVSMRFIPEQNDKGALTEDTHGFSDLLSQQPSRCLILRTNGELSVLDMDDGHEHTLTNSIELFWVTCSQFEEKGSLIKEVSWLDYGHRGMQVWYPSHGADRFKQEDFLQLDPELEFDREVYPLGLLPNVGVVVGVSQRMSFSTAEFPCFEPSPQAQTILHCLLRHLLQRDKIEEALLLANLSAEKPHFSHCLEWLLFTVFDADISRPSASKNQASQKVDSPKKSLLEKTCDLLRNFPEYMDVVVSVARKTDGRHWADLFSAAGRSTEMFEECFQQRWYRTAACYILFLPLVFIACNSSNPVIAKLEGPAVSQYCALRLLQATLDESLYELAGELVRFLLRSGRDFENATSDSEKLSPRFLGYFLFRSPYKRQSSDLKSNSTKELSPHIASVMNILERHASYLMSGKELSKLVAFVKGTQFDLVEYLQRERQGSARLENFASALELIGQKLQMDTLQSRLDAEFLLAHMCSVKFKEWIVVLATLLRRTEVLVDLFQHDLRLWKAYSITLQSHDVFREYLDLLNILEEQLSSVSDLTLQNGPLS</sequence>
<evidence type="ECO:0000313" key="5">
    <source>
        <dbReference type="Proteomes" id="UP000251960"/>
    </source>
</evidence>
<dbReference type="GO" id="GO:0016020">
    <property type="term" value="C:membrane"/>
    <property type="evidence" value="ECO:0007669"/>
    <property type="project" value="UniProtKB-SubCell"/>
</dbReference>
<dbReference type="InterPro" id="IPR015943">
    <property type="entry name" value="WD40/YVTN_repeat-like_dom_sf"/>
</dbReference>
<evidence type="ECO:0000256" key="1">
    <source>
        <dbReference type="ARBA" id="ARBA00004370"/>
    </source>
</evidence>